<feature type="compositionally biased region" description="Low complexity" evidence="1">
    <location>
        <begin position="14"/>
        <end position="28"/>
    </location>
</feature>
<dbReference type="Pfam" id="PF16998">
    <property type="entry name" value="17kDa_Anti_2"/>
    <property type="match status" value="1"/>
</dbReference>
<sequence>MGSLMGSDDKPDVTATGSAATGRAAAGSPQLATVSNTSVAPSNIPLSAADWNYARGALGLALTSNETGPPVPWANPETGARGNFAPAAAAVQADGRTCRDFVATRSEHGKEVQLSGRACRTPEGQWDISETTKTAL</sequence>
<evidence type="ECO:0000259" key="2">
    <source>
        <dbReference type="Pfam" id="PF16998"/>
    </source>
</evidence>
<evidence type="ECO:0000256" key="1">
    <source>
        <dbReference type="SAM" id="MobiDB-lite"/>
    </source>
</evidence>
<gene>
    <name evidence="3" type="ORF">IZ6_09600</name>
</gene>
<feature type="compositionally biased region" description="Polar residues" evidence="1">
    <location>
        <begin position="30"/>
        <end position="40"/>
    </location>
</feature>
<evidence type="ECO:0000313" key="3">
    <source>
        <dbReference type="EMBL" id="BCJ90225.1"/>
    </source>
</evidence>
<organism evidence="3 4">
    <name type="scientific">Terrihabitans soli</name>
    <dbReference type="NCBI Taxonomy" id="708113"/>
    <lineage>
        <taxon>Bacteria</taxon>
        <taxon>Pseudomonadati</taxon>
        <taxon>Pseudomonadota</taxon>
        <taxon>Alphaproteobacteria</taxon>
        <taxon>Hyphomicrobiales</taxon>
        <taxon>Terrihabitans</taxon>
    </lineage>
</organism>
<dbReference type="EMBL" id="AP023361">
    <property type="protein sequence ID" value="BCJ90225.1"/>
    <property type="molecule type" value="Genomic_DNA"/>
</dbReference>
<dbReference type="KEGG" id="tso:IZ6_09600"/>
<dbReference type="InterPro" id="IPR032635">
    <property type="entry name" value="Anti_2"/>
</dbReference>
<evidence type="ECO:0000313" key="4">
    <source>
        <dbReference type="Proteomes" id="UP000515317"/>
    </source>
</evidence>
<feature type="domain" description="Surface antigen" evidence="2">
    <location>
        <begin position="44"/>
        <end position="130"/>
    </location>
</feature>
<reference evidence="3 4" key="1">
    <citation type="submission" date="2020-08" db="EMBL/GenBank/DDBJ databases">
        <title>Genome sequence of Rhizobiales bacterium strain IZ6.</title>
        <authorList>
            <person name="Nakai R."/>
            <person name="Naganuma T."/>
        </authorList>
    </citation>
    <scope>NUCLEOTIDE SEQUENCE [LARGE SCALE GENOMIC DNA]</scope>
    <source>
        <strain evidence="3 4">IZ6</strain>
    </source>
</reference>
<protein>
    <recommendedName>
        <fullName evidence="2">Surface antigen domain-containing protein</fullName>
    </recommendedName>
</protein>
<name>A0A6S6QR53_9HYPH</name>
<proteinExistence type="predicted"/>
<dbReference type="AlphaFoldDB" id="A0A6S6QR53"/>
<feature type="region of interest" description="Disordered" evidence="1">
    <location>
        <begin position="1"/>
        <end position="40"/>
    </location>
</feature>
<accession>A0A6S6QR53</accession>
<keyword evidence="4" id="KW-1185">Reference proteome</keyword>
<dbReference type="Proteomes" id="UP000515317">
    <property type="component" value="Chromosome"/>
</dbReference>